<dbReference type="SUPFAM" id="SSF55785">
    <property type="entry name" value="PYP-like sensor domain (PAS domain)"/>
    <property type="match status" value="1"/>
</dbReference>
<evidence type="ECO:0000313" key="4">
    <source>
        <dbReference type="Proteomes" id="UP001364211"/>
    </source>
</evidence>
<feature type="compositionally biased region" description="Low complexity" evidence="1">
    <location>
        <begin position="66"/>
        <end position="85"/>
    </location>
</feature>
<dbReference type="Proteomes" id="UP001364211">
    <property type="component" value="Unassembled WGS sequence"/>
</dbReference>
<dbReference type="InterPro" id="IPR052155">
    <property type="entry name" value="Biofilm_reg_signaling"/>
</dbReference>
<dbReference type="InterPro" id="IPR000160">
    <property type="entry name" value="GGDEF_dom"/>
</dbReference>
<protein>
    <submittedName>
        <fullName evidence="3">PAS domain S-box protein</fullName>
    </submittedName>
</protein>
<dbReference type="PANTHER" id="PTHR44757">
    <property type="entry name" value="DIGUANYLATE CYCLASE DGCP"/>
    <property type="match status" value="1"/>
</dbReference>
<dbReference type="Gene3D" id="3.30.450.20">
    <property type="entry name" value="PAS domain"/>
    <property type="match status" value="1"/>
</dbReference>
<dbReference type="Pfam" id="PF08448">
    <property type="entry name" value="PAS_4"/>
    <property type="match status" value="1"/>
</dbReference>
<feature type="region of interest" description="Disordered" evidence="1">
    <location>
        <begin position="1"/>
        <end position="133"/>
    </location>
</feature>
<dbReference type="SUPFAM" id="SSF55073">
    <property type="entry name" value="Nucleotide cyclase"/>
    <property type="match status" value="1"/>
</dbReference>
<evidence type="ECO:0000259" key="2">
    <source>
        <dbReference type="PROSITE" id="PS50887"/>
    </source>
</evidence>
<feature type="non-terminal residue" evidence="3">
    <location>
        <position position="550"/>
    </location>
</feature>
<dbReference type="NCBIfam" id="TIGR00254">
    <property type="entry name" value="GGDEF"/>
    <property type="match status" value="1"/>
</dbReference>
<accession>A0ABU8TBV2</accession>
<organism evidence="3 4">
    <name type="scientific">Pseudonocardia spirodelae</name>
    <dbReference type="NCBI Taxonomy" id="3133431"/>
    <lineage>
        <taxon>Bacteria</taxon>
        <taxon>Bacillati</taxon>
        <taxon>Actinomycetota</taxon>
        <taxon>Actinomycetes</taxon>
        <taxon>Pseudonocardiales</taxon>
        <taxon>Pseudonocardiaceae</taxon>
        <taxon>Pseudonocardia</taxon>
    </lineage>
</organism>
<feature type="compositionally biased region" description="Pro residues" evidence="1">
    <location>
        <begin position="112"/>
        <end position="126"/>
    </location>
</feature>
<feature type="compositionally biased region" description="Low complexity" evidence="1">
    <location>
        <begin position="101"/>
        <end position="111"/>
    </location>
</feature>
<dbReference type="InterPro" id="IPR000014">
    <property type="entry name" value="PAS"/>
</dbReference>
<sequence>MTEQEPRTGHRPGGPDGESSGGRAERAPGVRRDRDGATGLAGDLARAFAGPGGTPAGRPRPDAADETALAPAEALGVAAGPEAGVTGAGFGEPPFGRPRRTAPAPAPQQSAPEPPAAAPGDVPPPSDTADHSAVQLPPSPALVCDAAGVVVHTNAALRRLAGSADPTGMKLPQLLVGPDSDARLVRADRRLARVKVVRWTRPGDRTVVLLTPFPDAAPAPSDEAPALDLERATRSGTWTFDLQAGTLTRSEGLVELYRALGVRPDGPDGPIEGEQVERVCRMLRRGPDAPPEPASAHSSEIRPEGGAVLSCRTRIDRTPGGAPLRLIGTVQDVTDRRRAESRAQRSGQRFADLVATITTGVAMLDGRGRVVDANPALCRLLDADLETLRGVPARSLSAEPQSGARGGLPDWLRDPAHPEPTYRIESLPLLRADGTRVDCEVVVNAAPSDDGRPFWLLVVTDVGERRRAADVLREANTVDPLTRLPNRAGLLELADRLLVGPDAGRVAVVCGDVDDFARVNTGLGHDAGDTLLVELAGRLQRELPHGCTAG</sequence>
<gene>
    <name evidence="3" type="ORF">WJX68_21065</name>
</gene>
<reference evidence="3 4" key="1">
    <citation type="submission" date="2024-03" db="EMBL/GenBank/DDBJ databases">
        <title>Draft genome sequence of Pseudonocardia sp. DW16-2.</title>
        <authorList>
            <person name="Duangmal K."/>
        </authorList>
    </citation>
    <scope>NUCLEOTIDE SEQUENCE [LARGE SCALE GENOMIC DNA]</scope>
    <source>
        <strain evidence="3 4">DW16-2</strain>
    </source>
</reference>
<dbReference type="Gene3D" id="3.30.70.270">
    <property type="match status" value="1"/>
</dbReference>
<dbReference type="Pfam" id="PF00990">
    <property type="entry name" value="GGDEF"/>
    <property type="match status" value="1"/>
</dbReference>
<keyword evidence="4" id="KW-1185">Reference proteome</keyword>
<dbReference type="InterPro" id="IPR029787">
    <property type="entry name" value="Nucleotide_cyclase"/>
</dbReference>
<dbReference type="EMBL" id="JBBJUP010000020">
    <property type="protein sequence ID" value="MEJ8281438.1"/>
    <property type="molecule type" value="Genomic_DNA"/>
</dbReference>
<feature type="compositionally biased region" description="Basic and acidic residues" evidence="1">
    <location>
        <begin position="23"/>
        <end position="36"/>
    </location>
</feature>
<dbReference type="SMART" id="SM00091">
    <property type="entry name" value="PAS"/>
    <property type="match status" value="2"/>
</dbReference>
<evidence type="ECO:0000256" key="1">
    <source>
        <dbReference type="SAM" id="MobiDB-lite"/>
    </source>
</evidence>
<evidence type="ECO:0000313" key="3">
    <source>
        <dbReference type="EMBL" id="MEJ8281438.1"/>
    </source>
</evidence>
<feature type="domain" description="GGDEF" evidence="2">
    <location>
        <begin position="504"/>
        <end position="550"/>
    </location>
</feature>
<proteinExistence type="predicted"/>
<dbReference type="InterPro" id="IPR043128">
    <property type="entry name" value="Rev_trsase/Diguanyl_cyclase"/>
</dbReference>
<dbReference type="InterPro" id="IPR035965">
    <property type="entry name" value="PAS-like_dom_sf"/>
</dbReference>
<dbReference type="NCBIfam" id="TIGR00229">
    <property type="entry name" value="sensory_box"/>
    <property type="match status" value="1"/>
</dbReference>
<dbReference type="PANTHER" id="PTHR44757:SF2">
    <property type="entry name" value="BIOFILM ARCHITECTURE MAINTENANCE PROTEIN MBAA"/>
    <property type="match status" value="1"/>
</dbReference>
<feature type="compositionally biased region" description="Gly residues" evidence="1">
    <location>
        <begin position="11"/>
        <end position="20"/>
    </location>
</feature>
<dbReference type="PROSITE" id="PS50887">
    <property type="entry name" value="GGDEF"/>
    <property type="match status" value="1"/>
</dbReference>
<dbReference type="CDD" id="cd00130">
    <property type="entry name" value="PAS"/>
    <property type="match status" value="1"/>
</dbReference>
<feature type="region of interest" description="Disordered" evidence="1">
    <location>
        <begin position="286"/>
        <end position="307"/>
    </location>
</feature>
<dbReference type="RefSeq" id="WP_340293750.1">
    <property type="nucleotide sequence ID" value="NZ_JBBJUP010000020.1"/>
</dbReference>
<dbReference type="InterPro" id="IPR013656">
    <property type="entry name" value="PAS_4"/>
</dbReference>
<name>A0ABU8TBV2_9PSEU</name>
<comment type="caution">
    <text evidence="3">The sequence shown here is derived from an EMBL/GenBank/DDBJ whole genome shotgun (WGS) entry which is preliminary data.</text>
</comment>